<evidence type="ECO:0000313" key="5">
    <source>
        <dbReference type="EMBL" id="QDO91704.1"/>
    </source>
</evidence>
<dbReference type="InterPro" id="IPR001890">
    <property type="entry name" value="RNA-binding_CRM"/>
</dbReference>
<reference evidence="5 9" key="3">
    <citation type="submission" date="2019-07" db="EMBL/GenBank/DDBJ databases">
        <title>Genome assembly of a nasal isolate of Dolosigranulum pigrum from a chronic sinusitis patient.</title>
        <authorList>
            <person name="Baig S."/>
            <person name="Overballe-Petersen S."/>
            <person name="Kaspar U."/>
            <person name="Rendboe A."/>
            <person name="de Man T."/>
            <person name="Liu C."/>
            <person name="Price L.B."/>
            <person name="Stegger M."/>
            <person name="Becker K."/>
            <person name="Skytt Andersen P."/>
        </authorList>
    </citation>
    <scope>NUCLEOTIDE SEQUENCE [LARGE SCALE GENOMIC DNA]</scope>
    <source>
        <strain evidence="5 9">83VPs-KB5</strain>
    </source>
</reference>
<evidence type="ECO:0000256" key="2">
    <source>
        <dbReference type="PROSITE-ProRule" id="PRU00626"/>
    </source>
</evidence>
<evidence type="ECO:0000313" key="9">
    <source>
        <dbReference type="Proteomes" id="UP000315953"/>
    </source>
</evidence>
<organism evidence="4 7">
    <name type="scientific">Dolosigranulum pigrum</name>
    <dbReference type="NCBI Taxonomy" id="29394"/>
    <lineage>
        <taxon>Bacteria</taxon>
        <taxon>Bacillati</taxon>
        <taxon>Bacillota</taxon>
        <taxon>Bacilli</taxon>
        <taxon>Lactobacillales</taxon>
        <taxon>Carnobacteriaceae</taxon>
        <taxon>Dolosigranulum</taxon>
    </lineage>
</organism>
<dbReference type="Pfam" id="PF01985">
    <property type="entry name" value="CRS1_YhbY"/>
    <property type="match status" value="1"/>
</dbReference>
<evidence type="ECO:0000313" key="6">
    <source>
        <dbReference type="EMBL" id="RAN63457.1"/>
    </source>
</evidence>
<dbReference type="Proteomes" id="UP000190409">
    <property type="component" value="Unassembled WGS sequence"/>
</dbReference>
<evidence type="ECO:0000259" key="3">
    <source>
        <dbReference type="PROSITE" id="PS51295"/>
    </source>
</evidence>
<dbReference type="SMART" id="SM01103">
    <property type="entry name" value="CRS1_YhbY"/>
    <property type="match status" value="1"/>
</dbReference>
<reference evidence="4 7" key="1">
    <citation type="submission" date="2017-01" db="EMBL/GenBank/DDBJ databases">
        <title>Complete Genome Sequence of Dolosigranulum pigrum isolated from a Patient with interstitial lung disease.</title>
        <authorList>
            <person name="Mukhopadhyay R."/>
            <person name="Joaquin J."/>
            <person name="Hogue R."/>
            <person name="Fitzgerald S."/>
            <person name="Jospin G."/>
            <person name="Eisen J.A."/>
            <person name="Chaturvedi V."/>
        </authorList>
    </citation>
    <scope>NUCLEOTIDE SEQUENCE [LARGE SCALE GENOMIC DNA]</scope>
    <source>
        <strain evidence="4 7">15S00348</strain>
    </source>
</reference>
<protein>
    <submittedName>
        <fullName evidence="4 5">RNA-binding protein</fullName>
    </submittedName>
</protein>
<dbReference type="GO" id="GO:0003723">
    <property type="term" value="F:RNA binding"/>
    <property type="evidence" value="ECO:0007669"/>
    <property type="project" value="UniProtKB-UniRule"/>
</dbReference>
<evidence type="ECO:0000313" key="4">
    <source>
        <dbReference type="EMBL" id="OOL81139.1"/>
    </source>
</evidence>
<dbReference type="InterPro" id="IPR035920">
    <property type="entry name" value="YhbY-like_sf"/>
</dbReference>
<dbReference type="EMBL" id="CP041626">
    <property type="protein sequence ID" value="QDO91704.1"/>
    <property type="molecule type" value="Genomic_DNA"/>
</dbReference>
<gene>
    <name evidence="6" type="ORF">B8A44_04865</name>
    <name evidence="4" type="ORF">BWX42_04700</name>
    <name evidence="5" type="ORF">FNV33_06430</name>
</gene>
<dbReference type="Gene3D" id="3.30.110.60">
    <property type="entry name" value="YhbY-like"/>
    <property type="match status" value="1"/>
</dbReference>
<feature type="domain" description="CRM" evidence="3">
    <location>
        <begin position="1"/>
        <end position="97"/>
    </location>
</feature>
<dbReference type="AlphaFoldDB" id="A0A1S8KN25"/>
<dbReference type="InterPro" id="IPR051925">
    <property type="entry name" value="RNA-binding_domain"/>
</dbReference>
<reference evidence="6 8" key="2">
    <citation type="submission" date="2017-03" db="EMBL/GenBank/DDBJ databases">
        <title>wgs assembly of Dolosigranulum pigrum KPL CDC strains.</title>
        <authorList>
            <person name="Brugger S.D."/>
            <person name="Pettigrew M."/>
            <person name="Kong Y."/>
            <person name="Lemon K.P."/>
        </authorList>
    </citation>
    <scope>NUCLEOTIDE SEQUENCE [LARGE SCALE GENOMIC DNA]</scope>
    <source>
        <strain evidence="6 8">KPL1931_CDC4294-98</strain>
    </source>
</reference>
<evidence type="ECO:0000313" key="8">
    <source>
        <dbReference type="Proteomes" id="UP000249099"/>
    </source>
</evidence>
<dbReference type="PANTHER" id="PTHR40065">
    <property type="entry name" value="RNA-BINDING PROTEIN YHBY"/>
    <property type="match status" value="1"/>
</dbReference>
<dbReference type="EMBL" id="MUYF01000003">
    <property type="protein sequence ID" value="OOL81139.1"/>
    <property type="molecule type" value="Genomic_DNA"/>
</dbReference>
<name>A0A1S8KN25_9LACT</name>
<dbReference type="OrthoDB" id="9797519at2"/>
<dbReference type="RefSeq" id="WP_004635735.1">
    <property type="nucleotide sequence ID" value="NZ_CAJHJL010000002.1"/>
</dbReference>
<dbReference type="PANTHER" id="PTHR40065:SF3">
    <property type="entry name" value="RNA-BINDING PROTEIN YHBY"/>
    <property type="match status" value="1"/>
</dbReference>
<sequence>MALNKRQVKFLKKRAHTIDPIFQIGKNGMTDTILSELTDAIEKRELIKVQLLQNTLETNADVKTYIEEHSPIKVIQSIGNVLVLYKSSSNENNRFISDQVRNIQ</sequence>
<accession>A0A1S8KN25</accession>
<dbReference type="PROSITE" id="PS51295">
    <property type="entry name" value="CRM"/>
    <property type="match status" value="1"/>
</dbReference>
<dbReference type="EMBL" id="NAQV01000015">
    <property type="protein sequence ID" value="RAN63457.1"/>
    <property type="molecule type" value="Genomic_DNA"/>
</dbReference>
<keyword evidence="1 2" id="KW-0694">RNA-binding</keyword>
<dbReference type="SUPFAM" id="SSF75471">
    <property type="entry name" value="YhbY-like"/>
    <property type="match status" value="1"/>
</dbReference>
<dbReference type="Proteomes" id="UP000249099">
    <property type="component" value="Unassembled WGS sequence"/>
</dbReference>
<dbReference type="GeneID" id="42694195"/>
<proteinExistence type="predicted"/>
<evidence type="ECO:0000256" key="1">
    <source>
        <dbReference type="ARBA" id="ARBA00022884"/>
    </source>
</evidence>
<dbReference type="Proteomes" id="UP000315953">
    <property type="component" value="Chromosome"/>
</dbReference>
<evidence type="ECO:0000313" key="7">
    <source>
        <dbReference type="Proteomes" id="UP000190409"/>
    </source>
</evidence>
<dbReference type="KEGG" id="dpm:FNV33_06430"/>